<comment type="similarity">
    <text evidence="5">Belongs to the PINc/VapC protein family.</text>
</comment>
<feature type="binding site" evidence="5">
    <location>
        <position position="99"/>
    </location>
    <ligand>
        <name>Mg(2+)</name>
        <dbReference type="ChEBI" id="CHEBI:18420"/>
    </ligand>
</feature>
<dbReference type="InterPro" id="IPR022907">
    <property type="entry name" value="VapC_family"/>
</dbReference>
<dbReference type="SUPFAM" id="SSF88723">
    <property type="entry name" value="PIN domain-like"/>
    <property type="match status" value="1"/>
</dbReference>
<dbReference type="Pfam" id="PF01850">
    <property type="entry name" value="PIN"/>
    <property type="match status" value="1"/>
</dbReference>
<dbReference type="RefSeq" id="WP_055036204.1">
    <property type="nucleotide sequence ID" value="NZ_AP014854.2"/>
</dbReference>
<gene>
    <name evidence="5" type="primary">vapC</name>
    <name evidence="7" type="ORF">BV133_938</name>
    <name evidence="8" type="ORF">BVIRIDIS_31730</name>
</gene>
<dbReference type="PATRIC" id="fig|1079.6.peg.409"/>
<organism evidence="8 9">
    <name type="scientific">Blastochloris viridis</name>
    <name type="common">Rhodopseudomonas viridis</name>
    <dbReference type="NCBI Taxonomy" id="1079"/>
    <lineage>
        <taxon>Bacteria</taxon>
        <taxon>Pseudomonadati</taxon>
        <taxon>Pseudomonadota</taxon>
        <taxon>Alphaproteobacteria</taxon>
        <taxon>Hyphomicrobiales</taxon>
        <taxon>Blastochloridaceae</taxon>
        <taxon>Blastochloris</taxon>
    </lineage>
</organism>
<feature type="domain" description="PIN" evidence="6">
    <location>
        <begin position="3"/>
        <end position="118"/>
    </location>
</feature>
<evidence type="ECO:0000313" key="8">
    <source>
        <dbReference type="EMBL" id="CUU44126.1"/>
    </source>
</evidence>
<dbReference type="Gene3D" id="3.40.50.1010">
    <property type="entry name" value="5'-nuclease"/>
    <property type="match status" value="1"/>
</dbReference>
<evidence type="ECO:0000256" key="3">
    <source>
        <dbReference type="ARBA" id="ARBA00022723"/>
    </source>
</evidence>
<keyword evidence="5" id="KW-0460">Magnesium</keyword>
<keyword evidence="4 5" id="KW-0378">Hydrolase</keyword>
<keyword evidence="1 5" id="KW-1277">Toxin-antitoxin system</keyword>
<dbReference type="Proteomes" id="UP000065734">
    <property type="component" value="Chromosome I"/>
</dbReference>
<dbReference type="GO" id="GO:0090729">
    <property type="term" value="F:toxin activity"/>
    <property type="evidence" value="ECO:0007669"/>
    <property type="project" value="UniProtKB-KW"/>
</dbReference>
<dbReference type="InterPro" id="IPR029060">
    <property type="entry name" value="PIN-like_dom_sf"/>
</dbReference>
<name>A0A0H5BDV8_BLAVI</name>
<proteinExistence type="inferred from homology"/>
<evidence type="ECO:0000313" key="9">
    <source>
        <dbReference type="Proteomes" id="UP000065734"/>
    </source>
</evidence>
<evidence type="ECO:0000256" key="4">
    <source>
        <dbReference type="ARBA" id="ARBA00022801"/>
    </source>
</evidence>
<dbReference type="EMBL" id="AP014854">
    <property type="protein sequence ID" value="BAR98531.1"/>
    <property type="molecule type" value="Genomic_DNA"/>
</dbReference>
<dbReference type="GO" id="GO:0016787">
    <property type="term" value="F:hydrolase activity"/>
    <property type="evidence" value="ECO:0007669"/>
    <property type="project" value="UniProtKB-KW"/>
</dbReference>
<comment type="function">
    <text evidence="5">Toxic component of a toxin-antitoxin (TA) system. An RNase.</text>
</comment>
<evidence type="ECO:0000313" key="7">
    <source>
        <dbReference type="EMBL" id="BAR98531.1"/>
    </source>
</evidence>
<dbReference type="GO" id="GO:0000287">
    <property type="term" value="F:magnesium ion binding"/>
    <property type="evidence" value="ECO:0007669"/>
    <property type="project" value="UniProtKB-UniRule"/>
</dbReference>
<evidence type="ECO:0000256" key="5">
    <source>
        <dbReference type="HAMAP-Rule" id="MF_00265"/>
    </source>
</evidence>
<dbReference type="CDD" id="cd18692">
    <property type="entry name" value="PIN_VapC-like"/>
    <property type="match status" value="1"/>
</dbReference>
<dbReference type="EC" id="3.1.-.-" evidence="5"/>
<sequence>MRFVDTNILLYSISRAPAEARKRQAAEAILDHDDLALSVQVLQEFYVQATRTSRADPLPCELAVTLIRSWLRFPVQEITLPVLAAALDIHARHRLSYWDAAIIAAASALGCHELLSEDMAHGQRIADVAIVNPFRV</sequence>
<dbReference type="STRING" id="1079.BVIR_406"/>
<dbReference type="EMBL" id="LN907867">
    <property type="protein sequence ID" value="CUU44126.1"/>
    <property type="molecule type" value="Genomic_DNA"/>
</dbReference>
<keyword evidence="3 5" id="KW-0479">Metal-binding</keyword>
<dbReference type="GO" id="GO:0004540">
    <property type="term" value="F:RNA nuclease activity"/>
    <property type="evidence" value="ECO:0007669"/>
    <property type="project" value="InterPro"/>
</dbReference>
<dbReference type="InterPro" id="IPR002716">
    <property type="entry name" value="PIN_dom"/>
</dbReference>
<keyword evidence="2 5" id="KW-0540">Nuclease</keyword>
<dbReference type="AlphaFoldDB" id="A0A0H5BDV8"/>
<protein>
    <recommendedName>
        <fullName evidence="5">Ribonuclease VapC</fullName>
        <shortName evidence="5">RNase VapC</shortName>
        <ecNumber evidence="5">3.1.-.-</ecNumber>
    </recommendedName>
    <alternativeName>
        <fullName evidence="5">Toxin VapC</fullName>
    </alternativeName>
</protein>
<evidence type="ECO:0000256" key="1">
    <source>
        <dbReference type="ARBA" id="ARBA00022649"/>
    </source>
</evidence>
<keyword evidence="9" id="KW-1185">Reference proteome</keyword>
<reference evidence="9" key="3">
    <citation type="journal article" date="2016" name="Genome Announc.">
        <title>Revised genome sequence of the purple photosynthetic bacterium Blastochloris viridis.</title>
        <authorList>
            <person name="Liu L.N."/>
            <person name="Faulkner M."/>
            <person name="Liu X."/>
            <person name="Huang F."/>
            <person name="Darby A.C."/>
            <person name="Hall N."/>
        </authorList>
    </citation>
    <scope>NUCLEOTIDE SEQUENCE [LARGE SCALE GENOMIC DNA]</scope>
    <source>
        <strain evidence="9">ATCC 19567 / DSM 133 / F</strain>
    </source>
</reference>
<evidence type="ECO:0000256" key="2">
    <source>
        <dbReference type="ARBA" id="ARBA00022722"/>
    </source>
</evidence>
<reference evidence="7" key="1">
    <citation type="journal article" date="2015" name="Genome Announc.">
        <title>Complete Genome Sequence of the Bacteriochlorophyll b-Producing Photosynthetic Bacterium Blastochloris viridis.</title>
        <authorList>
            <person name="Tsukatani Y."/>
            <person name="Hirose Y."/>
            <person name="Harada J."/>
            <person name="Misawa N."/>
            <person name="Mori K."/>
            <person name="Inoue K."/>
            <person name="Tamiaki H."/>
        </authorList>
    </citation>
    <scope>NUCLEOTIDE SEQUENCE [LARGE SCALE GENOMIC DNA]</scope>
    <source>
        <strain evidence="7">DSM 133</strain>
    </source>
</reference>
<feature type="binding site" evidence="5">
    <location>
        <position position="5"/>
    </location>
    <ligand>
        <name>Mg(2+)</name>
        <dbReference type="ChEBI" id="CHEBI:18420"/>
    </ligand>
</feature>
<evidence type="ECO:0000259" key="6">
    <source>
        <dbReference type="Pfam" id="PF01850"/>
    </source>
</evidence>
<keyword evidence="5" id="KW-0800">Toxin</keyword>
<comment type="cofactor">
    <cofactor evidence="5">
        <name>Mg(2+)</name>
        <dbReference type="ChEBI" id="CHEBI:18420"/>
    </cofactor>
</comment>
<dbReference type="KEGG" id="bvr:BVIR_406"/>
<dbReference type="HAMAP" id="MF_00265">
    <property type="entry name" value="VapC_Nob1"/>
    <property type="match status" value="1"/>
</dbReference>
<accession>A0A0H5BDV8</accession>
<reference evidence="8" key="2">
    <citation type="submission" date="2015-11" db="EMBL/GenBank/DDBJ databases">
        <authorList>
            <person name="Zhang Y."/>
            <person name="Guo Z."/>
        </authorList>
    </citation>
    <scope>NUCLEOTIDE SEQUENCE</scope>
    <source>
        <strain evidence="8">1</strain>
    </source>
</reference>